<reference evidence="10 11" key="1">
    <citation type="journal article" date="2016" name="PLoS Pathog.">
        <title>Biosynthesis of antibiotic leucinostatins in bio-control fungus Purpureocillium lilacinum and their inhibition on phytophthora revealed by genome mining.</title>
        <authorList>
            <person name="Wang G."/>
            <person name="Liu Z."/>
            <person name="Lin R."/>
            <person name="Li E."/>
            <person name="Mao Z."/>
            <person name="Ling J."/>
            <person name="Yang Y."/>
            <person name="Yin W.B."/>
            <person name="Xie B."/>
        </authorList>
    </citation>
    <scope>NUCLEOTIDE SEQUENCE [LARGE SCALE GENOMIC DNA]</scope>
    <source>
        <strain evidence="10">170</strain>
    </source>
</reference>
<dbReference type="SUPFAM" id="SSF103473">
    <property type="entry name" value="MFS general substrate transporter"/>
    <property type="match status" value="1"/>
</dbReference>
<dbReference type="GO" id="GO:0022857">
    <property type="term" value="F:transmembrane transporter activity"/>
    <property type="evidence" value="ECO:0007669"/>
    <property type="project" value="InterPro"/>
</dbReference>
<feature type="transmembrane region" description="Helical" evidence="8">
    <location>
        <begin position="102"/>
        <end position="123"/>
    </location>
</feature>
<dbReference type="InterPro" id="IPR036259">
    <property type="entry name" value="MFS_trans_sf"/>
</dbReference>
<evidence type="ECO:0000256" key="7">
    <source>
        <dbReference type="SAM" id="MobiDB-lite"/>
    </source>
</evidence>
<evidence type="ECO:0000256" key="8">
    <source>
        <dbReference type="SAM" id="Phobius"/>
    </source>
</evidence>
<dbReference type="Gene3D" id="1.20.1250.20">
    <property type="entry name" value="MFS general substrate transporter like domains"/>
    <property type="match status" value="2"/>
</dbReference>
<gene>
    <name evidence="10" type="ORF">VFPPC_09927</name>
</gene>
<feature type="transmembrane region" description="Helical" evidence="8">
    <location>
        <begin position="407"/>
        <end position="429"/>
    </location>
</feature>
<dbReference type="InterPro" id="IPR011701">
    <property type="entry name" value="MFS"/>
</dbReference>
<comment type="similarity">
    <text evidence="2">Belongs to the major facilitator superfamily. Monocarboxylate porter (TC 2.A.1.13) family.</text>
</comment>
<comment type="caution">
    <text evidence="10">The sequence shown here is derived from an EMBL/GenBank/DDBJ whole genome shotgun (WGS) entry which is preliminary data.</text>
</comment>
<keyword evidence="11" id="KW-1185">Reference proteome</keyword>
<evidence type="ECO:0000256" key="6">
    <source>
        <dbReference type="ARBA" id="ARBA00023136"/>
    </source>
</evidence>
<feature type="transmembrane region" description="Helical" evidence="8">
    <location>
        <begin position="278"/>
        <end position="299"/>
    </location>
</feature>
<protein>
    <submittedName>
        <fullName evidence="10">Monocarboxylate</fullName>
    </submittedName>
</protein>
<feature type="transmembrane region" description="Helical" evidence="8">
    <location>
        <begin position="144"/>
        <end position="164"/>
    </location>
</feature>
<keyword evidence="5 8" id="KW-1133">Transmembrane helix</keyword>
<dbReference type="CDD" id="cd17352">
    <property type="entry name" value="MFS_MCT_SLC16"/>
    <property type="match status" value="1"/>
</dbReference>
<dbReference type="EMBL" id="LSBJ02000004">
    <property type="protein sequence ID" value="OAQ59816.1"/>
    <property type="molecule type" value="Genomic_DNA"/>
</dbReference>
<keyword evidence="6 8" id="KW-0472">Membrane</keyword>
<name>A0A179F315_METCM</name>
<feature type="transmembrane region" description="Helical" evidence="8">
    <location>
        <begin position="373"/>
        <end position="395"/>
    </location>
</feature>
<feature type="transmembrane region" description="Helical" evidence="8">
    <location>
        <begin position="435"/>
        <end position="456"/>
    </location>
</feature>
<comment type="subcellular location">
    <subcellularLocation>
        <location evidence="1">Membrane</location>
        <topology evidence="1">Multi-pass membrane protein</topology>
    </subcellularLocation>
</comment>
<dbReference type="Proteomes" id="UP000078397">
    <property type="component" value="Unassembled WGS sequence"/>
</dbReference>
<evidence type="ECO:0000256" key="5">
    <source>
        <dbReference type="ARBA" id="ARBA00022989"/>
    </source>
</evidence>
<dbReference type="Pfam" id="PF07690">
    <property type="entry name" value="MFS_1"/>
    <property type="match status" value="1"/>
</dbReference>
<sequence>MSHAGSLKRGSTPDLSSNNPLADGPPDGGKPATPPHIQCDPTSQQLQNDAAKTTIEAPDGGIRAWLVVLGAWCTSFCSFGWINSVGVFQEYYQTKMLQGYSASTISWIPSLQIFFMMGMYGFACSQRLTTIYKGPVIGVLYDKFGPRHLIFVGTFLHVFGLMMASISHDYYQILLAQGVCSAIGVSAIFQPALNTISGWFDKRRGAAFGILATGSSLGGVIFPIMVSRLIAQVGFGWAMRVSAFLILGLLIVANFTVKQFQRPKARPLSFRNFCIPFTEIKFLALTIGLLLFTFGLYVPINYIPVEAAAAGMPPHLVEYLVPILNAASLFGRAGSGFIADKMGRYNIFIIVCYVTGIWILALWIPAATTAARVAFSALFGFFSGAYVALIPALVVQISPFPEIGFRTGLVFFACSFGGLTTNPISGALLEQSSGWLGAKIFAGVFCLVGTCFVLVARMHHTGMHMRSVF</sequence>
<dbReference type="GO" id="GO:0016020">
    <property type="term" value="C:membrane"/>
    <property type="evidence" value="ECO:0007669"/>
    <property type="project" value="UniProtKB-SubCell"/>
</dbReference>
<feature type="compositionally biased region" description="Polar residues" evidence="7">
    <location>
        <begin position="40"/>
        <end position="49"/>
    </location>
</feature>
<evidence type="ECO:0000256" key="1">
    <source>
        <dbReference type="ARBA" id="ARBA00004141"/>
    </source>
</evidence>
<dbReference type="PANTHER" id="PTHR11360">
    <property type="entry name" value="MONOCARBOXYLATE TRANSPORTER"/>
    <property type="match status" value="1"/>
</dbReference>
<dbReference type="RefSeq" id="XP_018137777.1">
    <property type="nucleotide sequence ID" value="XM_018288384.1"/>
</dbReference>
<feature type="region of interest" description="Disordered" evidence="7">
    <location>
        <begin position="1"/>
        <end position="49"/>
    </location>
</feature>
<evidence type="ECO:0000313" key="11">
    <source>
        <dbReference type="Proteomes" id="UP000078397"/>
    </source>
</evidence>
<dbReference type="PANTHER" id="PTHR11360:SF224">
    <property type="entry name" value="MAJOR FACILITATOR SUPERFAMILY (MFS) PROFILE DOMAIN-CONTAINING PROTEIN-RELATED"/>
    <property type="match status" value="1"/>
</dbReference>
<organism evidence="10 11">
    <name type="scientific">Pochonia chlamydosporia 170</name>
    <dbReference type="NCBI Taxonomy" id="1380566"/>
    <lineage>
        <taxon>Eukaryota</taxon>
        <taxon>Fungi</taxon>
        <taxon>Dikarya</taxon>
        <taxon>Ascomycota</taxon>
        <taxon>Pezizomycotina</taxon>
        <taxon>Sordariomycetes</taxon>
        <taxon>Hypocreomycetidae</taxon>
        <taxon>Hypocreales</taxon>
        <taxon>Clavicipitaceae</taxon>
        <taxon>Pochonia</taxon>
    </lineage>
</organism>
<feature type="transmembrane region" description="Helical" evidence="8">
    <location>
        <begin position="237"/>
        <end position="257"/>
    </location>
</feature>
<dbReference type="PROSITE" id="PS50850">
    <property type="entry name" value="MFS"/>
    <property type="match status" value="1"/>
</dbReference>
<feature type="domain" description="Major facilitator superfamily (MFS) profile" evidence="9">
    <location>
        <begin position="79"/>
        <end position="461"/>
    </location>
</feature>
<feature type="transmembrane region" description="Helical" evidence="8">
    <location>
        <begin position="319"/>
        <end position="338"/>
    </location>
</feature>
<dbReference type="AlphaFoldDB" id="A0A179F315"/>
<evidence type="ECO:0000256" key="4">
    <source>
        <dbReference type="ARBA" id="ARBA00022692"/>
    </source>
</evidence>
<dbReference type="InterPro" id="IPR050327">
    <property type="entry name" value="Proton-linked_MCT"/>
</dbReference>
<keyword evidence="3" id="KW-0813">Transport</keyword>
<dbReference type="GeneID" id="28852378"/>
<evidence type="ECO:0000313" key="10">
    <source>
        <dbReference type="EMBL" id="OAQ59816.1"/>
    </source>
</evidence>
<dbReference type="OrthoDB" id="5667at2759"/>
<proteinExistence type="inferred from homology"/>
<keyword evidence="4 8" id="KW-0812">Transmembrane</keyword>
<feature type="transmembrane region" description="Helical" evidence="8">
    <location>
        <begin position="62"/>
        <end position="82"/>
    </location>
</feature>
<feature type="transmembrane region" description="Helical" evidence="8">
    <location>
        <begin position="345"/>
        <end position="367"/>
    </location>
</feature>
<feature type="transmembrane region" description="Helical" evidence="8">
    <location>
        <begin position="170"/>
        <end position="193"/>
    </location>
</feature>
<dbReference type="InterPro" id="IPR020846">
    <property type="entry name" value="MFS_dom"/>
</dbReference>
<evidence type="ECO:0000259" key="9">
    <source>
        <dbReference type="PROSITE" id="PS50850"/>
    </source>
</evidence>
<feature type="transmembrane region" description="Helical" evidence="8">
    <location>
        <begin position="205"/>
        <end position="225"/>
    </location>
</feature>
<accession>A0A179F315</accession>
<evidence type="ECO:0000256" key="3">
    <source>
        <dbReference type="ARBA" id="ARBA00022448"/>
    </source>
</evidence>
<evidence type="ECO:0000256" key="2">
    <source>
        <dbReference type="ARBA" id="ARBA00006727"/>
    </source>
</evidence>
<dbReference type="KEGG" id="pchm:VFPPC_09927"/>